<dbReference type="GO" id="GO:0010041">
    <property type="term" value="P:response to iron(III) ion"/>
    <property type="evidence" value="ECO:0007669"/>
    <property type="project" value="TreeGrafter"/>
</dbReference>
<dbReference type="OrthoDB" id="9792789at2"/>
<gene>
    <name evidence="10" type="ORF">IX84_22670</name>
</gene>
<feature type="transmembrane region" description="Helical" evidence="8">
    <location>
        <begin position="309"/>
        <end position="327"/>
    </location>
</feature>
<keyword evidence="7 8" id="KW-0472">Membrane</keyword>
<sequence>MEPSSNRNYALGFALLGALFFLPFLGGVHLFDWDEVNFAEISREMLITREYTRVYVNFEPFFQKPPFFLWLQAAAMAVFGVGEFAARFPNAVCGMITLPLLFRIGQKLKGTRFGLIWAGAYFGSVLPFLYFKSGIIDPWFNLFIFLGVYYFILAYWKRSRFEGVLLSKNAWWYLFLAGFWIGMGMLTKGPVAYLIAVLTMGVYWVYQRFRFYVNVPQFLFFTLSAMLVSLIWFGLETLKNGPEFMIEFNVYQYRLFSTPDAGHRGFPGYHFIVLLLGCFPASIFALRAFFKLPGEVHVFQVDFRRWMKFLFWTVLILFTIVKSKIVHYSSMCYFPLTYLAALTIEGMINGEITFKPWLKGFLYSIGGLYILLTLALPFAGMQAEVLSPLFKDPFAQGNLQAEVNWTGWEVIPGLFLLGLLLLFSRFIKKNRQRAFALLFGGMGIFIMLTLIFFIKRIEGYSQRAAVEFFKERAAEDAHYLVTGYKSYVHLFYTRPQQGGEACFMDEDCREELLNGPVSKPVYIATKVHKAEAHRNNPNLELLEEKNGFVFFRRLPD</sequence>
<dbReference type="STRING" id="1524460.IX84_22670"/>
<feature type="transmembrane region" description="Helical" evidence="8">
    <location>
        <begin position="333"/>
        <end position="354"/>
    </location>
</feature>
<evidence type="ECO:0000313" key="10">
    <source>
        <dbReference type="EMBL" id="KGE86229.1"/>
    </source>
</evidence>
<dbReference type="GO" id="GO:0009103">
    <property type="term" value="P:lipopolysaccharide biosynthetic process"/>
    <property type="evidence" value="ECO:0007669"/>
    <property type="project" value="UniProtKB-ARBA"/>
</dbReference>
<keyword evidence="11" id="KW-1185">Reference proteome</keyword>
<feature type="transmembrane region" description="Helical" evidence="8">
    <location>
        <begin position="113"/>
        <end position="132"/>
    </location>
</feature>
<dbReference type="RefSeq" id="WP_044225707.1">
    <property type="nucleotide sequence ID" value="NZ_CAKZLC010000008.1"/>
</dbReference>
<evidence type="ECO:0000256" key="5">
    <source>
        <dbReference type="ARBA" id="ARBA00022692"/>
    </source>
</evidence>
<evidence type="ECO:0000256" key="2">
    <source>
        <dbReference type="ARBA" id="ARBA00022475"/>
    </source>
</evidence>
<feature type="domain" description="Glycosyltransferase RgtA/B/C/D-like" evidence="9">
    <location>
        <begin position="64"/>
        <end position="232"/>
    </location>
</feature>
<feature type="transmembrane region" description="Helical" evidence="8">
    <location>
        <begin position="189"/>
        <end position="206"/>
    </location>
</feature>
<dbReference type="GO" id="GO:0005886">
    <property type="term" value="C:plasma membrane"/>
    <property type="evidence" value="ECO:0007669"/>
    <property type="project" value="UniProtKB-SubCell"/>
</dbReference>
<evidence type="ECO:0000256" key="4">
    <source>
        <dbReference type="ARBA" id="ARBA00022679"/>
    </source>
</evidence>
<keyword evidence="6 8" id="KW-1133">Transmembrane helix</keyword>
<dbReference type="EMBL" id="JPOS01000081">
    <property type="protein sequence ID" value="KGE86229.1"/>
    <property type="molecule type" value="Genomic_DNA"/>
</dbReference>
<feature type="transmembrane region" description="Helical" evidence="8">
    <location>
        <begin position="218"/>
        <end position="235"/>
    </location>
</feature>
<evidence type="ECO:0000256" key="8">
    <source>
        <dbReference type="SAM" id="Phobius"/>
    </source>
</evidence>
<evidence type="ECO:0000256" key="3">
    <source>
        <dbReference type="ARBA" id="ARBA00022676"/>
    </source>
</evidence>
<dbReference type="Proteomes" id="UP000029736">
    <property type="component" value="Unassembled WGS sequence"/>
</dbReference>
<organism evidence="10 11">
    <name type="scientific">Phaeodactylibacter xiamenensis</name>
    <dbReference type="NCBI Taxonomy" id="1524460"/>
    <lineage>
        <taxon>Bacteria</taxon>
        <taxon>Pseudomonadati</taxon>
        <taxon>Bacteroidota</taxon>
        <taxon>Saprospiria</taxon>
        <taxon>Saprospirales</taxon>
        <taxon>Haliscomenobacteraceae</taxon>
        <taxon>Phaeodactylibacter</taxon>
    </lineage>
</organism>
<evidence type="ECO:0000256" key="6">
    <source>
        <dbReference type="ARBA" id="ARBA00022989"/>
    </source>
</evidence>
<dbReference type="InterPro" id="IPR038731">
    <property type="entry name" value="RgtA/B/C-like"/>
</dbReference>
<evidence type="ECO:0000259" key="9">
    <source>
        <dbReference type="Pfam" id="PF13231"/>
    </source>
</evidence>
<dbReference type="PANTHER" id="PTHR33908:SF3">
    <property type="entry name" value="UNDECAPRENYL PHOSPHATE-ALPHA-4-AMINO-4-DEOXY-L-ARABINOSE ARABINOSYL TRANSFERASE"/>
    <property type="match status" value="1"/>
</dbReference>
<feature type="transmembrane region" description="Helical" evidence="8">
    <location>
        <begin position="163"/>
        <end position="183"/>
    </location>
</feature>
<dbReference type="Pfam" id="PF13231">
    <property type="entry name" value="PMT_2"/>
    <property type="match status" value="1"/>
</dbReference>
<feature type="transmembrane region" description="Helical" evidence="8">
    <location>
        <begin position="361"/>
        <end position="383"/>
    </location>
</feature>
<proteinExistence type="predicted"/>
<keyword evidence="4 10" id="KW-0808">Transferase</keyword>
<accession>A0A098S1J3</accession>
<protein>
    <submittedName>
        <fullName evidence="10">Glycosyl transferase</fullName>
    </submittedName>
</protein>
<dbReference type="AlphaFoldDB" id="A0A098S1J3"/>
<evidence type="ECO:0000256" key="7">
    <source>
        <dbReference type="ARBA" id="ARBA00023136"/>
    </source>
</evidence>
<evidence type="ECO:0000256" key="1">
    <source>
        <dbReference type="ARBA" id="ARBA00004651"/>
    </source>
</evidence>
<name>A0A098S1J3_9BACT</name>
<comment type="subcellular location">
    <subcellularLocation>
        <location evidence="1">Cell membrane</location>
        <topology evidence="1">Multi-pass membrane protein</topology>
    </subcellularLocation>
</comment>
<feature type="transmembrane region" description="Helical" evidence="8">
    <location>
        <begin position="403"/>
        <end position="423"/>
    </location>
</feature>
<keyword evidence="2" id="KW-1003">Cell membrane</keyword>
<feature type="transmembrane region" description="Helical" evidence="8">
    <location>
        <begin position="138"/>
        <end position="156"/>
    </location>
</feature>
<feature type="transmembrane region" description="Helical" evidence="8">
    <location>
        <begin position="435"/>
        <end position="454"/>
    </location>
</feature>
<feature type="transmembrane region" description="Helical" evidence="8">
    <location>
        <begin position="269"/>
        <end position="289"/>
    </location>
</feature>
<comment type="caution">
    <text evidence="10">The sequence shown here is derived from an EMBL/GenBank/DDBJ whole genome shotgun (WGS) entry which is preliminary data.</text>
</comment>
<feature type="transmembrane region" description="Helical" evidence="8">
    <location>
        <begin position="67"/>
        <end position="86"/>
    </location>
</feature>
<dbReference type="PANTHER" id="PTHR33908">
    <property type="entry name" value="MANNOSYLTRANSFERASE YKCB-RELATED"/>
    <property type="match status" value="1"/>
</dbReference>
<evidence type="ECO:0000313" key="11">
    <source>
        <dbReference type="Proteomes" id="UP000029736"/>
    </source>
</evidence>
<reference evidence="10 11" key="1">
    <citation type="journal article" date="2014" name="Int. J. Syst. Evol. Microbiol.">
        <title>Phaeodactylibacter xiamenensis gen. nov., sp. nov., a member of the family Saprospiraceae isolated from the marine alga Phaeodactylum tricornutum.</title>
        <authorList>
            <person name="Chen Z.Jr."/>
            <person name="Lei X."/>
            <person name="Lai Q."/>
            <person name="Li Y."/>
            <person name="Zhang B."/>
            <person name="Zhang J."/>
            <person name="Zhang H."/>
            <person name="Yang L."/>
            <person name="Zheng W."/>
            <person name="Tian Y."/>
            <person name="Yu Z."/>
            <person name="Xu H.Jr."/>
            <person name="Zheng T."/>
        </authorList>
    </citation>
    <scope>NUCLEOTIDE SEQUENCE [LARGE SCALE GENOMIC DNA]</scope>
    <source>
        <strain evidence="10 11">KD52</strain>
    </source>
</reference>
<keyword evidence="3" id="KW-0328">Glycosyltransferase</keyword>
<dbReference type="GO" id="GO:0016763">
    <property type="term" value="F:pentosyltransferase activity"/>
    <property type="evidence" value="ECO:0007669"/>
    <property type="project" value="TreeGrafter"/>
</dbReference>
<dbReference type="InterPro" id="IPR050297">
    <property type="entry name" value="LipidA_mod_glycosyltrf_83"/>
</dbReference>
<keyword evidence="5 8" id="KW-0812">Transmembrane</keyword>